<feature type="compositionally biased region" description="Basic and acidic residues" evidence="1">
    <location>
        <begin position="64"/>
        <end position="73"/>
    </location>
</feature>
<evidence type="ECO:0000313" key="2">
    <source>
        <dbReference type="EMBL" id="TNN59254.1"/>
    </source>
</evidence>
<dbReference type="AlphaFoldDB" id="A0A4Z2H356"/>
<organism evidence="2 3">
    <name type="scientific">Liparis tanakae</name>
    <name type="common">Tanaka's snailfish</name>
    <dbReference type="NCBI Taxonomy" id="230148"/>
    <lineage>
        <taxon>Eukaryota</taxon>
        <taxon>Metazoa</taxon>
        <taxon>Chordata</taxon>
        <taxon>Craniata</taxon>
        <taxon>Vertebrata</taxon>
        <taxon>Euteleostomi</taxon>
        <taxon>Actinopterygii</taxon>
        <taxon>Neopterygii</taxon>
        <taxon>Teleostei</taxon>
        <taxon>Neoteleostei</taxon>
        <taxon>Acanthomorphata</taxon>
        <taxon>Eupercaria</taxon>
        <taxon>Perciformes</taxon>
        <taxon>Cottioidei</taxon>
        <taxon>Cottales</taxon>
        <taxon>Liparidae</taxon>
        <taxon>Liparis</taxon>
    </lineage>
</organism>
<comment type="caution">
    <text evidence="2">The sequence shown here is derived from an EMBL/GenBank/DDBJ whole genome shotgun (WGS) entry which is preliminary data.</text>
</comment>
<evidence type="ECO:0000256" key="1">
    <source>
        <dbReference type="SAM" id="MobiDB-lite"/>
    </source>
</evidence>
<keyword evidence="3" id="KW-1185">Reference proteome</keyword>
<dbReference type="EMBL" id="SRLO01000360">
    <property type="protein sequence ID" value="TNN59254.1"/>
    <property type="molecule type" value="Genomic_DNA"/>
</dbReference>
<sequence length="128" mass="13991">MENPIGPLITQLGGDPTGDLPGDPTDDLTSDGWLEHCEVRLKRMSSLTSTATALRTKEKKRLRSSKEKVHSAEGRSGPGGDEDSERTLFWLVSEPQALVMFGKTSDHPAGVQFLLMLPARETKREGSD</sequence>
<feature type="region of interest" description="Disordered" evidence="1">
    <location>
        <begin position="1"/>
        <end position="30"/>
    </location>
</feature>
<dbReference type="Proteomes" id="UP000314294">
    <property type="component" value="Unassembled WGS sequence"/>
</dbReference>
<feature type="compositionally biased region" description="Low complexity" evidence="1">
    <location>
        <begin position="45"/>
        <end position="54"/>
    </location>
</feature>
<name>A0A4Z2H356_9TELE</name>
<protein>
    <submittedName>
        <fullName evidence="2">Uncharacterized protein</fullName>
    </submittedName>
</protein>
<gene>
    <name evidence="2" type="ORF">EYF80_030539</name>
</gene>
<evidence type="ECO:0000313" key="3">
    <source>
        <dbReference type="Proteomes" id="UP000314294"/>
    </source>
</evidence>
<feature type="compositionally biased region" description="Low complexity" evidence="1">
    <location>
        <begin position="12"/>
        <end position="23"/>
    </location>
</feature>
<reference evidence="2 3" key="1">
    <citation type="submission" date="2019-03" db="EMBL/GenBank/DDBJ databases">
        <title>First draft genome of Liparis tanakae, snailfish: a comprehensive survey of snailfish specific genes.</title>
        <authorList>
            <person name="Kim W."/>
            <person name="Song I."/>
            <person name="Jeong J.-H."/>
            <person name="Kim D."/>
            <person name="Kim S."/>
            <person name="Ryu S."/>
            <person name="Song J.Y."/>
            <person name="Lee S.K."/>
        </authorList>
    </citation>
    <scope>NUCLEOTIDE SEQUENCE [LARGE SCALE GENOMIC DNA]</scope>
    <source>
        <tissue evidence="2">Muscle</tissue>
    </source>
</reference>
<accession>A0A4Z2H356</accession>
<proteinExistence type="predicted"/>
<feature type="region of interest" description="Disordered" evidence="1">
    <location>
        <begin position="45"/>
        <end position="86"/>
    </location>
</feature>